<dbReference type="AlphaFoldDB" id="A0A195DYI3"/>
<protein>
    <submittedName>
        <fullName evidence="1">Uncharacterized protein</fullName>
    </submittedName>
</protein>
<evidence type="ECO:0000313" key="2">
    <source>
        <dbReference type="Proteomes" id="UP000078492"/>
    </source>
</evidence>
<evidence type="ECO:0000313" key="1">
    <source>
        <dbReference type="EMBL" id="KYN17896.1"/>
    </source>
</evidence>
<sequence length="294" mass="33135">MYGYNACKIYIIYYIYKNGCTINSKDRCRESGAHGVAKNLLFTQKYNVTPESSGTKVGVSTPHRKQVFLYHRETLTFPSSLSSLPLSFEERLPTPALVSFPRFSFGSIEKKNRKLISDTYADSRCGYSDWTEKKTAILNENEDAPCTWKEVGRRGRPVYHKIKGRLRRSNPLSIEILNAGDETDLGHGPEGWTTPLDNPVSFSLCHPLGAARPRFQGMEVRSALPHIDCGENYRAPASVLVLNLRALPIQHSAASLEKSEALAHVSAMTRVHHIRIKPARASYKQIFVYDLYNN</sequence>
<keyword evidence="2" id="KW-1185">Reference proteome</keyword>
<dbReference type="Proteomes" id="UP000078492">
    <property type="component" value="Unassembled WGS sequence"/>
</dbReference>
<dbReference type="EMBL" id="KQ980066">
    <property type="protein sequence ID" value="KYN17896.1"/>
    <property type="molecule type" value="Genomic_DNA"/>
</dbReference>
<name>A0A195DYI3_9HYME</name>
<accession>A0A195DYI3</accession>
<reference evidence="1 2" key="1">
    <citation type="submission" date="2015-09" db="EMBL/GenBank/DDBJ databases">
        <title>Trachymyrmex cornetzi WGS genome.</title>
        <authorList>
            <person name="Nygaard S."/>
            <person name="Hu H."/>
            <person name="Boomsma J."/>
            <person name="Zhang G."/>
        </authorList>
    </citation>
    <scope>NUCLEOTIDE SEQUENCE [LARGE SCALE GENOMIC DNA]</scope>
    <source>
        <strain evidence="1">Tcor2-1</strain>
        <tissue evidence="1">Whole body</tissue>
    </source>
</reference>
<proteinExistence type="predicted"/>
<organism evidence="1 2">
    <name type="scientific">Trachymyrmex cornetzi</name>
    <dbReference type="NCBI Taxonomy" id="471704"/>
    <lineage>
        <taxon>Eukaryota</taxon>
        <taxon>Metazoa</taxon>
        <taxon>Ecdysozoa</taxon>
        <taxon>Arthropoda</taxon>
        <taxon>Hexapoda</taxon>
        <taxon>Insecta</taxon>
        <taxon>Pterygota</taxon>
        <taxon>Neoptera</taxon>
        <taxon>Endopterygota</taxon>
        <taxon>Hymenoptera</taxon>
        <taxon>Apocrita</taxon>
        <taxon>Aculeata</taxon>
        <taxon>Formicoidea</taxon>
        <taxon>Formicidae</taxon>
        <taxon>Myrmicinae</taxon>
        <taxon>Trachymyrmex</taxon>
    </lineage>
</organism>
<gene>
    <name evidence="1" type="ORF">ALC57_09778</name>
</gene>